<sequence length="158" mass="16095">MARLTTKITGLIVGAMAVSGLTAGVALADHAKVDGTITAAGDTCSWTDGSLDGNPPQTVTLDRTTVNPNVTCTGSVSVTLNNDPTISFDDTAGTATADLISVTVQRSGITCEYEAAGLQAQREGTTRTYTATGVTIEKSGGSFLCPSSTTADAQFVFH</sequence>
<feature type="signal peptide" evidence="1">
    <location>
        <begin position="1"/>
        <end position="28"/>
    </location>
</feature>
<organism evidence="2 3">
    <name type="scientific">Saccharomonospora marina XMU15</name>
    <dbReference type="NCBI Taxonomy" id="882083"/>
    <lineage>
        <taxon>Bacteria</taxon>
        <taxon>Bacillati</taxon>
        <taxon>Actinomycetota</taxon>
        <taxon>Actinomycetes</taxon>
        <taxon>Pseudonocardiales</taxon>
        <taxon>Pseudonocardiaceae</taxon>
        <taxon>Saccharomonospora</taxon>
    </lineage>
</organism>
<evidence type="ECO:0008006" key="4">
    <source>
        <dbReference type="Google" id="ProtNLM"/>
    </source>
</evidence>
<evidence type="ECO:0000256" key="1">
    <source>
        <dbReference type="SAM" id="SignalP"/>
    </source>
</evidence>
<keyword evidence="3" id="KW-1185">Reference proteome</keyword>
<dbReference type="eggNOG" id="ENOG50346FA">
    <property type="taxonomic scope" value="Bacteria"/>
</dbReference>
<evidence type="ECO:0000313" key="2">
    <source>
        <dbReference type="EMBL" id="EHR49736.1"/>
    </source>
</evidence>
<dbReference type="OrthoDB" id="5194255at2"/>
<name>H5X1E5_9PSEU</name>
<accession>H5X1E5</accession>
<evidence type="ECO:0000313" key="3">
    <source>
        <dbReference type="Proteomes" id="UP000004926"/>
    </source>
</evidence>
<dbReference type="AlphaFoldDB" id="H5X1E5"/>
<reference evidence="2 3" key="1">
    <citation type="journal article" date="2012" name="Stand. Genomic Sci.">
        <title>Genome sequence of the ocean sediment bacterium Saccharomonospora marina type strain (XMU15(T)).</title>
        <authorList>
            <person name="Klenk H.P."/>
            <person name="Lu M."/>
            <person name="Lucas S."/>
            <person name="Lapidus A."/>
            <person name="Copeland A."/>
            <person name="Pitluck S."/>
            <person name="Goodwin L.A."/>
            <person name="Han C."/>
            <person name="Tapia R."/>
            <person name="Brambilla E.M."/>
            <person name="Potter G."/>
            <person name="Land M."/>
            <person name="Ivanova N."/>
            <person name="Rohde M."/>
            <person name="Goker M."/>
            <person name="Detter J.C."/>
            <person name="Li W.J."/>
            <person name="Kyrpides N.C."/>
            <person name="Woyke T."/>
        </authorList>
    </citation>
    <scope>NUCLEOTIDE SEQUENCE [LARGE SCALE GENOMIC DNA]</scope>
    <source>
        <strain evidence="2 3">XMU15</strain>
    </source>
</reference>
<keyword evidence="1" id="KW-0732">Signal</keyword>
<dbReference type="HOGENOM" id="CLU_113740_0_0_11"/>
<proteinExistence type="predicted"/>
<feature type="chain" id="PRO_5003599969" description="Secreted protein" evidence="1">
    <location>
        <begin position="29"/>
        <end position="158"/>
    </location>
</feature>
<gene>
    <name evidence="2" type="ORF">SacmaDRAFT_1460</name>
</gene>
<dbReference type="EMBL" id="CM001439">
    <property type="protein sequence ID" value="EHR49736.1"/>
    <property type="molecule type" value="Genomic_DNA"/>
</dbReference>
<dbReference type="Proteomes" id="UP000004926">
    <property type="component" value="Chromosome"/>
</dbReference>
<protein>
    <recommendedName>
        <fullName evidence="4">Secreted protein</fullName>
    </recommendedName>
</protein>